<sequence>MKKGKLSVIGFVSLLLVVASLFLFKQVSGIEKEDINRGSNLSQGEKHELEILMGQISQSLHDGNYGIILDHAVLPNENIEIIVKLGSEVDKKTKKEILQIATDVIKQNGFDSDLFQFNITSFYNSEKVGNHFSQRLSYNDLMGEIMQSLNAKGFDVAVQGKVSSDKNVEISLVLPEGKFDEKTKKEVQQLATDVIEKNNFETEIFQFNITSYINKDD</sequence>
<proteinExistence type="predicted"/>
<dbReference type="EMBL" id="JAUBDJ010000005">
    <property type="protein sequence ID" value="MDW0117190.1"/>
    <property type="molecule type" value="Genomic_DNA"/>
</dbReference>
<dbReference type="Proteomes" id="UP001271648">
    <property type="component" value="Unassembled WGS sequence"/>
</dbReference>
<protein>
    <submittedName>
        <fullName evidence="1">Uncharacterized protein</fullName>
    </submittedName>
</protein>
<comment type="caution">
    <text evidence="1">The sequence shown here is derived from an EMBL/GenBank/DDBJ whole genome shotgun (WGS) entry which is preliminary data.</text>
</comment>
<accession>A0AAW9AB21</accession>
<name>A0AAW9AB21_9BACL</name>
<evidence type="ECO:0000313" key="2">
    <source>
        <dbReference type="Proteomes" id="UP001271648"/>
    </source>
</evidence>
<evidence type="ECO:0000313" key="1">
    <source>
        <dbReference type="EMBL" id="MDW0117190.1"/>
    </source>
</evidence>
<dbReference type="RefSeq" id="WP_283732062.1">
    <property type="nucleotide sequence ID" value="NZ_CP125968.1"/>
</dbReference>
<keyword evidence="2" id="KW-1185">Reference proteome</keyword>
<reference evidence="1 2" key="1">
    <citation type="submission" date="2023-06" db="EMBL/GenBank/DDBJ databases">
        <title>Sporosarcina sp. nov., isolated from Korean traditional fermented seafood 'Jeotgal'.</title>
        <authorList>
            <person name="Yang A.I."/>
            <person name="Shin N.-R."/>
        </authorList>
    </citation>
    <scope>NUCLEOTIDE SEQUENCE [LARGE SCALE GENOMIC DNA]</scope>
    <source>
        <strain evidence="1 2">KCTC43456</strain>
    </source>
</reference>
<gene>
    <name evidence="1" type="ORF">QTL97_09595</name>
</gene>
<dbReference type="AlphaFoldDB" id="A0AAW9AB21"/>
<organism evidence="1 2">
    <name type="scientific">Sporosarcina thermotolerans</name>
    <dbReference type="NCBI Taxonomy" id="633404"/>
    <lineage>
        <taxon>Bacteria</taxon>
        <taxon>Bacillati</taxon>
        <taxon>Bacillota</taxon>
        <taxon>Bacilli</taxon>
        <taxon>Bacillales</taxon>
        <taxon>Caryophanaceae</taxon>
        <taxon>Sporosarcina</taxon>
    </lineage>
</organism>